<dbReference type="Gene3D" id="1.25.40.10">
    <property type="entry name" value="Tetratricopeptide repeat domain"/>
    <property type="match status" value="2"/>
</dbReference>
<dbReference type="OrthoDB" id="9779074at2"/>
<dbReference type="RefSeq" id="WP_147767547.1">
    <property type="nucleotide sequence ID" value="NZ_VRKQ01000010.1"/>
</dbReference>
<name>A0A5C7GGI1_9FLAO</name>
<dbReference type="SUPFAM" id="SSF52964">
    <property type="entry name" value="TolB, N-terminal domain"/>
    <property type="match status" value="1"/>
</dbReference>
<dbReference type="PANTHER" id="PTHR12558">
    <property type="entry name" value="CELL DIVISION CYCLE 16,23,27"/>
    <property type="match status" value="1"/>
</dbReference>
<reference evidence="3 4" key="1">
    <citation type="submission" date="2019-08" db="EMBL/GenBank/DDBJ databases">
        <title>Seonamhaeicola sediminis sp. nov., isolated from marine sediment.</title>
        <authorList>
            <person name="Cao W.R."/>
        </authorList>
    </citation>
    <scope>NUCLEOTIDE SEQUENCE [LARGE SCALE GENOMIC DNA]</scope>
    <source>
        <strain evidence="3 4">1505</strain>
    </source>
</reference>
<dbReference type="SUPFAM" id="SSF48452">
    <property type="entry name" value="TPR-like"/>
    <property type="match status" value="1"/>
</dbReference>
<evidence type="ECO:0000313" key="3">
    <source>
        <dbReference type="EMBL" id="TXG36622.1"/>
    </source>
</evidence>
<keyword evidence="4" id="KW-1185">Reference proteome</keyword>
<dbReference type="PROSITE" id="PS50005">
    <property type="entry name" value="TPR"/>
    <property type="match status" value="1"/>
</dbReference>
<accession>A0A5C7GGI1</accession>
<keyword evidence="1" id="KW-0802">TPR repeat</keyword>
<dbReference type="InterPro" id="IPR019734">
    <property type="entry name" value="TPR_rpt"/>
</dbReference>
<organism evidence="3 4">
    <name type="scientific">Seonamhaeicola maritimus</name>
    <dbReference type="NCBI Taxonomy" id="2591822"/>
    <lineage>
        <taxon>Bacteria</taxon>
        <taxon>Pseudomonadati</taxon>
        <taxon>Bacteroidota</taxon>
        <taxon>Flavobacteriia</taxon>
        <taxon>Flavobacteriales</taxon>
        <taxon>Flavobacteriaceae</taxon>
    </lineage>
</organism>
<proteinExistence type="predicted"/>
<dbReference type="SMART" id="SM00028">
    <property type="entry name" value="TPR"/>
    <property type="match status" value="3"/>
</dbReference>
<keyword evidence="2" id="KW-0175">Coiled coil</keyword>
<gene>
    <name evidence="3" type="ORF">FUA22_08525</name>
</gene>
<dbReference type="AlphaFoldDB" id="A0A5C7GGI1"/>
<protein>
    <submittedName>
        <fullName evidence="3">Tetratricopeptide repeat protein</fullName>
    </submittedName>
</protein>
<feature type="coiled-coil region" evidence="2">
    <location>
        <begin position="484"/>
        <end position="511"/>
    </location>
</feature>
<dbReference type="Proteomes" id="UP000321080">
    <property type="component" value="Unassembled WGS sequence"/>
</dbReference>
<comment type="caution">
    <text evidence="3">The sequence shown here is derived from an EMBL/GenBank/DDBJ whole genome shotgun (WGS) entry which is preliminary data.</text>
</comment>
<dbReference type="InterPro" id="IPR011990">
    <property type="entry name" value="TPR-like_helical_dom_sf"/>
</dbReference>
<dbReference type="EMBL" id="VRKQ01000010">
    <property type="protein sequence ID" value="TXG36622.1"/>
    <property type="molecule type" value="Genomic_DNA"/>
</dbReference>
<dbReference type="Pfam" id="PF13181">
    <property type="entry name" value="TPR_8"/>
    <property type="match status" value="2"/>
</dbReference>
<dbReference type="PANTHER" id="PTHR12558:SF13">
    <property type="entry name" value="CELL DIVISION CYCLE PROTEIN 27 HOMOLOG"/>
    <property type="match status" value="1"/>
</dbReference>
<evidence type="ECO:0000256" key="2">
    <source>
        <dbReference type="SAM" id="Coils"/>
    </source>
</evidence>
<dbReference type="Gene3D" id="3.40.50.10070">
    <property type="entry name" value="TolB, N-terminal domain"/>
    <property type="match status" value="1"/>
</dbReference>
<evidence type="ECO:0000256" key="1">
    <source>
        <dbReference type="PROSITE-ProRule" id="PRU00339"/>
    </source>
</evidence>
<evidence type="ECO:0000313" key="4">
    <source>
        <dbReference type="Proteomes" id="UP000321080"/>
    </source>
</evidence>
<sequence length="592" mass="68366">MLTKNKNITIAVLPFQITSEEDRIKQLFLGFTEDLITHFSKFIGLSVISSYSTLRTKDISNKDEVEQLGADYLVYGTVRHRNENLRMSIQLIKTEDQSLVFGNQYDESIDSLLEAQDDVVQQIVTVLEEKINYNLLSHSYKKNSVDLAAYENYLIGMNTLQKGSKDNDIKAREYFNAALEIDPNYSLAYTGLSLSYFNFWSCLLWERWDESMQGAHYFALKAIELDGNDYTALGVLGRTYVYFGEYEKAEHYLRKSLRMNSNDCSHLLRVAFSLMFLGYNDEAVKLYHKAIELNPFHSNHYYAHGSNYYLGIGDFKTSIELSKKTAMNSWTDYPAFVAAAYLQLKDYDNMWRCWDEYMVLFEKAVYSGKKTLLEEALEWLIVVNPFKNFTYLTPLIEFIKTEKRIINTNKSDDKNTVHETSFILKGDVWEMNYLGKNIILKDAKGFHDIYKLLSHTNQEFHCLDLMDAGVDESSNAVSFDHKAKAEYHKRIKELQEDIAEAESLNQIESVSSLREEYDTILDHLSQSLGLSGKTRKVGSTIEKARSAVTWRIRSSVKKIEKSHPELATHLSKSIKTGTYCSYKPEIEVDWAL</sequence>
<feature type="repeat" description="TPR" evidence="1">
    <location>
        <begin position="230"/>
        <end position="263"/>
    </location>
</feature>